<reference evidence="3" key="1">
    <citation type="journal article" date="2019" name="Int. J. Syst. Evol. Microbiol.">
        <title>The Global Catalogue of Microorganisms (GCM) 10K type strain sequencing project: providing services to taxonomists for standard genome sequencing and annotation.</title>
        <authorList>
            <consortium name="The Broad Institute Genomics Platform"/>
            <consortium name="The Broad Institute Genome Sequencing Center for Infectious Disease"/>
            <person name="Wu L."/>
            <person name="Ma J."/>
        </authorList>
    </citation>
    <scope>NUCLEOTIDE SEQUENCE [LARGE SCALE GENOMIC DNA]</scope>
    <source>
        <strain evidence="3">JCM 32105</strain>
    </source>
</reference>
<proteinExistence type="predicted"/>
<evidence type="ECO:0000313" key="2">
    <source>
        <dbReference type="EMBL" id="GAA4467900.1"/>
    </source>
</evidence>
<feature type="signal peptide" evidence="1">
    <location>
        <begin position="1"/>
        <end position="29"/>
    </location>
</feature>
<evidence type="ECO:0000256" key="1">
    <source>
        <dbReference type="SAM" id="SignalP"/>
    </source>
</evidence>
<keyword evidence="2" id="KW-0449">Lipoprotein</keyword>
<dbReference type="Proteomes" id="UP001500067">
    <property type="component" value="Unassembled WGS sequence"/>
</dbReference>
<gene>
    <name evidence="2" type="primary">gldB</name>
    <name evidence="2" type="ORF">GCM10023093_24490</name>
</gene>
<feature type="chain" id="PRO_5045942929" evidence="1">
    <location>
        <begin position="30"/>
        <end position="357"/>
    </location>
</feature>
<protein>
    <submittedName>
        <fullName evidence="2">Gliding motility lipoprotein GldB</fullName>
    </submittedName>
</protein>
<keyword evidence="3" id="KW-1185">Reference proteome</keyword>
<evidence type="ECO:0000313" key="3">
    <source>
        <dbReference type="Proteomes" id="UP001500067"/>
    </source>
</evidence>
<sequence>MLSMNWLRKISFACTLAAIIGLLTGCGPAENVPDTSAIKVDLKTQRFDVDLYAIDTSNIAAGLHQLRSKYPDFLDYFLDTLMAYEIHGNYNDTVMGIREGLKPFLVHKDYRELEDYIKKQYPDTKKQDEQLTGGFKLLKYYYPQYKVPRIMYLNMGLSKWTSFLADSATQCVGLDMFLGDDYPHYFSVGLFDYMYPQRRASYLPVAVFTVIYRTAIPLQTQEKNLLELMLQKGKEQYFLHKILPQLPDSVLFGFQKKQMEWCQQNEAYIYNFFVKNQLIYSKEVQNTIPYITDGPFARGMEPPSNPEKFTPGNIGTWLGYKMICAYMDQHKELTMPQLLQTEFNSATFLAEAKYKPR</sequence>
<comment type="caution">
    <text evidence="2">The sequence shown here is derived from an EMBL/GenBank/DDBJ whole genome shotgun (WGS) entry which is preliminary data.</text>
</comment>
<accession>A0ABP8NJB0</accession>
<name>A0ABP8NJB0_9BACT</name>
<organism evidence="2 3">
    <name type="scientific">Nemorincola caseinilytica</name>
    <dbReference type="NCBI Taxonomy" id="2054315"/>
    <lineage>
        <taxon>Bacteria</taxon>
        <taxon>Pseudomonadati</taxon>
        <taxon>Bacteroidota</taxon>
        <taxon>Chitinophagia</taxon>
        <taxon>Chitinophagales</taxon>
        <taxon>Chitinophagaceae</taxon>
        <taxon>Nemorincola</taxon>
    </lineage>
</organism>
<keyword evidence="1" id="KW-0732">Signal</keyword>
<dbReference type="EMBL" id="BAABFA010000018">
    <property type="protein sequence ID" value="GAA4467900.1"/>
    <property type="molecule type" value="Genomic_DNA"/>
</dbReference>
<dbReference type="InterPro" id="IPR019853">
    <property type="entry name" value="GldB-like"/>
</dbReference>
<dbReference type="Pfam" id="PF25594">
    <property type="entry name" value="GldB_lipo"/>
    <property type="match status" value="1"/>
</dbReference>